<protein>
    <submittedName>
        <fullName evidence="6">Retinoid isomerohydrolase-like protein</fullName>
    </submittedName>
</protein>
<evidence type="ECO:0000256" key="2">
    <source>
        <dbReference type="ARBA" id="ARBA00006787"/>
    </source>
</evidence>
<keyword evidence="4" id="KW-0560">Oxidoreductase</keyword>
<sequence length="595" mass="66047">MDANTSSTIRRTAEHLEEDVKQKLDNWTNELWKTWPNEAQASPLNHCHRYWPPLTALQFEKLEEHRGPIELVVKGNIPAWAAGALYRTGPGESTVEGTSRGTHHITHWFDGTAHTHRFDIIASDEADKPTRVVYSSRRQSDGVVEDIKKHGWLTSTSFGQRADPCIGVFAKVMSVFEPARSNNNVAVIPDMPGFGGESELVGAGGHRAGAGNLIAVTDSAFLQMLDPKTLEPIGSVVQSYLHPDLKGPISCAHARRDPETGDLFNFNLELGGRDPVYRIFRVKAATGDTDILAAISGPKYRPAYIHSFFLTENYVILCLPSAHFGWAGLKVVWQKNFIDAIKPFDESQSCRWVVVDRKHGKGIVAEFSTPAKFFFHSVNAFDKLVEDEEGKKRVELCMDLAQYSNTDIMHTMYFDVLLDRNDAMRKTMIDKEWYKTTQSYLVRYRFGFDPSGQTPEDAKTAVAEEVLSIPSPHSGDLPNIHPKLNGKPYRYVYSVCTRGLSTFMDSIVKTDLHTREALIWSGPHAHSPGEAIFVPRPGATGEDDGVILSLVLDGTAQRSYLLCLDAETMEEVGRAEAGFAIAIGLHGSFQAGGRL</sequence>
<evidence type="ECO:0000256" key="1">
    <source>
        <dbReference type="ARBA" id="ARBA00001954"/>
    </source>
</evidence>
<evidence type="ECO:0000256" key="3">
    <source>
        <dbReference type="ARBA" id="ARBA00022723"/>
    </source>
</evidence>
<proteinExistence type="inferred from homology"/>
<evidence type="ECO:0000313" key="7">
    <source>
        <dbReference type="Proteomes" id="UP001338125"/>
    </source>
</evidence>
<accession>A0ABR0SRX9</accession>
<keyword evidence="3" id="KW-0479">Metal-binding</keyword>
<evidence type="ECO:0000313" key="6">
    <source>
        <dbReference type="EMBL" id="KAK5994874.1"/>
    </source>
</evidence>
<dbReference type="PANTHER" id="PTHR10543:SF24">
    <property type="entry name" value="CAROTENOID ISOMEROOXYGENASE"/>
    <property type="match status" value="1"/>
</dbReference>
<comment type="cofactor">
    <cofactor evidence="1">
        <name>Fe(2+)</name>
        <dbReference type="ChEBI" id="CHEBI:29033"/>
    </cofactor>
</comment>
<keyword evidence="7" id="KW-1185">Reference proteome</keyword>
<dbReference type="EMBL" id="JAVFKD010000004">
    <property type="protein sequence ID" value="KAK5994874.1"/>
    <property type="molecule type" value="Genomic_DNA"/>
</dbReference>
<evidence type="ECO:0000256" key="4">
    <source>
        <dbReference type="ARBA" id="ARBA00023002"/>
    </source>
</evidence>
<comment type="similarity">
    <text evidence="2">Belongs to the carotenoid oxygenase family.</text>
</comment>
<dbReference type="InterPro" id="IPR004294">
    <property type="entry name" value="Carotenoid_Oase"/>
</dbReference>
<comment type="caution">
    <text evidence="6">The sequence shown here is derived from an EMBL/GenBank/DDBJ whole genome shotgun (WGS) entry which is preliminary data.</text>
</comment>
<organism evidence="6 7">
    <name type="scientific">Cladobotryum mycophilum</name>
    <dbReference type="NCBI Taxonomy" id="491253"/>
    <lineage>
        <taxon>Eukaryota</taxon>
        <taxon>Fungi</taxon>
        <taxon>Dikarya</taxon>
        <taxon>Ascomycota</taxon>
        <taxon>Pezizomycotina</taxon>
        <taxon>Sordariomycetes</taxon>
        <taxon>Hypocreomycetidae</taxon>
        <taxon>Hypocreales</taxon>
        <taxon>Hypocreaceae</taxon>
        <taxon>Cladobotryum</taxon>
    </lineage>
</organism>
<name>A0ABR0SRX9_9HYPO</name>
<dbReference type="PANTHER" id="PTHR10543">
    <property type="entry name" value="BETA-CAROTENE DIOXYGENASE"/>
    <property type="match status" value="1"/>
</dbReference>
<reference evidence="6 7" key="1">
    <citation type="submission" date="2024-01" db="EMBL/GenBank/DDBJ databases">
        <title>Complete genome of Cladobotryum mycophilum ATHUM6906.</title>
        <authorList>
            <person name="Christinaki A.C."/>
            <person name="Myridakis A.I."/>
            <person name="Kouvelis V.N."/>
        </authorList>
    </citation>
    <scope>NUCLEOTIDE SEQUENCE [LARGE SCALE GENOMIC DNA]</scope>
    <source>
        <strain evidence="6 7">ATHUM6906</strain>
    </source>
</reference>
<gene>
    <name evidence="6" type="ORF">PT974_03260</name>
</gene>
<evidence type="ECO:0000256" key="5">
    <source>
        <dbReference type="ARBA" id="ARBA00023004"/>
    </source>
</evidence>
<dbReference type="Proteomes" id="UP001338125">
    <property type="component" value="Unassembled WGS sequence"/>
</dbReference>
<keyword evidence="5" id="KW-0408">Iron</keyword>
<dbReference type="Pfam" id="PF03055">
    <property type="entry name" value="RPE65"/>
    <property type="match status" value="1"/>
</dbReference>